<organism evidence="1 2">
    <name type="scientific">Letharia columbiana</name>
    <dbReference type="NCBI Taxonomy" id="112416"/>
    <lineage>
        <taxon>Eukaryota</taxon>
        <taxon>Fungi</taxon>
        <taxon>Dikarya</taxon>
        <taxon>Ascomycota</taxon>
        <taxon>Pezizomycotina</taxon>
        <taxon>Lecanoromycetes</taxon>
        <taxon>OSLEUM clade</taxon>
        <taxon>Lecanoromycetidae</taxon>
        <taxon>Lecanorales</taxon>
        <taxon>Lecanorineae</taxon>
        <taxon>Parmeliaceae</taxon>
        <taxon>Letharia</taxon>
    </lineage>
</organism>
<keyword evidence="2" id="KW-1185">Reference proteome</keyword>
<evidence type="ECO:0000313" key="2">
    <source>
        <dbReference type="Proteomes" id="UP000578531"/>
    </source>
</evidence>
<sequence>MGRSSVLDLADDETDARASREMRLGLGVMIWCRRGKKKQLSCCSPNCSLKVQTAPTLHVIFSKEKQPTRTSTAYGSYGMQLRRMPSRALLNPRLLATSYGINADLAGPDRAIGGHLTWDTWKVVVKGLPRLRMKEGVREICCRLCRTKPETTYDNFVGRMGNAMSRDTLWLARKTSTSW</sequence>
<dbReference type="EMBL" id="JACCJC010000002">
    <property type="protein sequence ID" value="KAF6241193.1"/>
    <property type="molecule type" value="Genomic_DNA"/>
</dbReference>
<reference evidence="1 2" key="1">
    <citation type="journal article" date="2020" name="Genomics">
        <title>Complete, high-quality genomes from long-read metagenomic sequencing of two wolf lichen thalli reveals enigmatic genome architecture.</title>
        <authorList>
            <person name="McKenzie S.K."/>
            <person name="Walston R.F."/>
            <person name="Allen J.L."/>
        </authorList>
    </citation>
    <scope>NUCLEOTIDE SEQUENCE [LARGE SCALE GENOMIC DNA]</scope>
    <source>
        <strain evidence="1">WasteWater2</strain>
    </source>
</reference>
<gene>
    <name evidence="1" type="ORF">HO173_000987</name>
</gene>
<accession>A0A8H6G627</accession>
<dbReference type="AlphaFoldDB" id="A0A8H6G627"/>
<comment type="caution">
    <text evidence="1">The sequence shown here is derived from an EMBL/GenBank/DDBJ whole genome shotgun (WGS) entry which is preliminary data.</text>
</comment>
<dbReference type="Proteomes" id="UP000578531">
    <property type="component" value="Unassembled WGS sequence"/>
</dbReference>
<dbReference type="OrthoDB" id="2378324at2759"/>
<evidence type="ECO:0000313" key="1">
    <source>
        <dbReference type="EMBL" id="KAF6241193.1"/>
    </source>
</evidence>
<dbReference type="GeneID" id="59282665"/>
<dbReference type="RefSeq" id="XP_037170441.1">
    <property type="nucleotide sequence ID" value="XM_037302934.1"/>
</dbReference>
<name>A0A8H6G627_9LECA</name>
<proteinExistence type="predicted"/>
<protein>
    <submittedName>
        <fullName evidence="1">Uncharacterized protein</fullName>
    </submittedName>
</protein>